<evidence type="ECO:0000313" key="1">
    <source>
        <dbReference type="EMBL" id="KAJ4365190.1"/>
    </source>
</evidence>
<protein>
    <submittedName>
        <fullName evidence="1">Uncharacterized protein</fullName>
    </submittedName>
</protein>
<name>A0A9W9CJ15_9PLEO</name>
<keyword evidence="2" id="KW-1185">Reference proteome</keyword>
<dbReference type="Proteomes" id="UP001140560">
    <property type="component" value="Unassembled WGS sequence"/>
</dbReference>
<dbReference type="OrthoDB" id="543156at2759"/>
<sequence length="236" mass="25454">MKLSHANFIDANLALYAALGKHEDDLNIHYAPPSKSSLRVGVVVFGQDQVQLVDLAALDLLAMLGRNRISRLEPSTDAMDEAVDEIDIRFVSVTGSGSFPVTSGSRMPVTPSESQSGGEVKVNTYPIPILRQRRLDLKNNRLTAFQNSFENAPQFDILYIPGSFSSNELPVSATSFITEQCANPNLVAVMSIGSGIALSTDWRFAQYPSSSTTLPTPGTATTVPRDYMAAVFLGAP</sequence>
<dbReference type="AlphaFoldDB" id="A0A9W9CJ15"/>
<reference evidence="1" key="1">
    <citation type="submission" date="2022-10" db="EMBL/GenBank/DDBJ databases">
        <title>Tapping the CABI collections for fungal endophytes: first genome assemblies for Collariella, Neodidymelliopsis, Ascochyta clinopodiicola, Didymella pomorum, Didymosphaeria variabile, Neocosmospora piperis and Neocucurbitaria cava.</title>
        <authorList>
            <person name="Hill R."/>
        </authorList>
    </citation>
    <scope>NUCLEOTIDE SEQUENCE</scope>
    <source>
        <strain evidence="1">IMI 356814</strain>
    </source>
</reference>
<evidence type="ECO:0000313" key="2">
    <source>
        <dbReference type="Proteomes" id="UP001140560"/>
    </source>
</evidence>
<comment type="caution">
    <text evidence="1">The sequence shown here is derived from an EMBL/GenBank/DDBJ whole genome shotgun (WGS) entry which is preliminary data.</text>
</comment>
<gene>
    <name evidence="1" type="ORF">N0V83_008808</name>
</gene>
<dbReference type="EMBL" id="JAPEUY010000016">
    <property type="protein sequence ID" value="KAJ4365190.1"/>
    <property type="molecule type" value="Genomic_DNA"/>
</dbReference>
<dbReference type="Gene3D" id="3.40.50.880">
    <property type="match status" value="1"/>
</dbReference>
<dbReference type="InterPro" id="IPR029062">
    <property type="entry name" value="Class_I_gatase-like"/>
</dbReference>
<organism evidence="1 2">
    <name type="scientific">Neocucurbitaria cava</name>
    <dbReference type="NCBI Taxonomy" id="798079"/>
    <lineage>
        <taxon>Eukaryota</taxon>
        <taxon>Fungi</taxon>
        <taxon>Dikarya</taxon>
        <taxon>Ascomycota</taxon>
        <taxon>Pezizomycotina</taxon>
        <taxon>Dothideomycetes</taxon>
        <taxon>Pleosporomycetidae</taxon>
        <taxon>Pleosporales</taxon>
        <taxon>Pleosporineae</taxon>
        <taxon>Cucurbitariaceae</taxon>
        <taxon>Neocucurbitaria</taxon>
    </lineage>
</organism>
<accession>A0A9W9CJ15</accession>
<proteinExistence type="predicted"/>